<name>A0AAV7Y2D7_9NEOP</name>
<proteinExistence type="predicted"/>
<dbReference type="InterPro" id="IPR033602">
    <property type="entry name" value="CIMAP3"/>
</dbReference>
<sequence>MPLAGLRGGASRLANLALRATDGLHHVGPGAYSAASCGALYETLNKVTSTRGVGPGARTALRFRDLDQHLPAPNTYQTVCRAPPSPSKVPFNTASFRKPLAVSNTPGPGSYSPGAFSLPGVPVAVRCGAGEGPGRCEGCLQELAPGVEFWACDQPVQGLPRGSVMCQACMLRARKTLPGQLARFSRWQLDAFKKCRDCSDIHRHEGTRAKILLVDPKTVAKRRRKEAYLSKYFRDLLVRGPDLVAGTEPATLTEAELQVYRAPAPDFCCLHEAFNSFNRDRMSFGLRASLPSGLFYNTYKRCALDFDPSSTSSGYSRPPADGPDASPTSSRTAAATSGILAETRAASMDERSLRQRRSPDEGGSLRRSLSSV</sequence>
<accession>A0AAV7Y2D7</accession>
<comment type="caution">
    <text evidence="2">The sequence shown here is derived from an EMBL/GenBank/DDBJ whole genome shotgun (WGS) entry which is preliminary data.</text>
</comment>
<dbReference type="GO" id="GO:0008092">
    <property type="term" value="F:cytoskeletal protein binding"/>
    <property type="evidence" value="ECO:0007669"/>
    <property type="project" value="TreeGrafter"/>
</dbReference>
<dbReference type="AlphaFoldDB" id="A0AAV7Y2D7"/>
<protein>
    <submittedName>
        <fullName evidence="2">Uncharacterized protein</fullName>
    </submittedName>
</protein>
<feature type="compositionally biased region" description="Low complexity" evidence="1">
    <location>
        <begin position="325"/>
        <end position="337"/>
    </location>
</feature>
<dbReference type="Proteomes" id="UP001075354">
    <property type="component" value="Chromosome 2"/>
</dbReference>
<dbReference type="PANTHER" id="PTHR31508">
    <property type="entry name" value="PROTEIN PITCHFORK"/>
    <property type="match status" value="1"/>
</dbReference>
<dbReference type="PANTHER" id="PTHR31508:SF2">
    <property type="entry name" value="PROTEIN PITCHFORK"/>
    <property type="match status" value="1"/>
</dbReference>
<evidence type="ECO:0000313" key="3">
    <source>
        <dbReference type="Proteomes" id="UP001075354"/>
    </source>
</evidence>
<evidence type="ECO:0000256" key="1">
    <source>
        <dbReference type="SAM" id="MobiDB-lite"/>
    </source>
</evidence>
<gene>
    <name evidence="2" type="ORF">ONE63_005626</name>
</gene>
<keyword evidence="3" id="KW-1185">Reference proteome</keyword>
<reference evidence="2" key="1">
    <citation type="submission" date="2022-12" db="EMBL/GenBank/DDBJ databases">
        <title>Chromosome-level genome assembly of the bean flower thrips Megalurothrips usitatus.</title>
        <authorList>
            <person name="Ma L."/>
            <person name="Liu Q."/>
            <person name="Li H."/>
            <person name="Cai W."/>
        </authorList>
    </citation>
    <scope>NUCLEOTIDE SEQUENCE</scope>
    <source>
        <strain evidence="2">Cailab_2022a</strain>
    </source>
</reference>
<feature type="compositionally biased region" description="Basic and acidic residues" evidence="1">
    <location>
        <begin position="347"/>
        <end position="364"/>
    </location>
</feature>
<feature type="region of interest" description="Disordered" evidence="1">
    <location>
        <begin position="309"/>
        <end position="372"/>
    </location>
</feature>
<organism evidence="2 3">
    <name type="scientific">Megalurothrips usitatus</name>
    <name type="common">bean blossom thrips</name>
    <dbReference type="NCBI Taxonomy" id="439358"/>
    <lineage>
        <taxon>Eukaryota</taxon>
        <taxon>Metazoa</taxon>
        <taxon>Ecdysozoa</taxon>
        <taxon>Arthropoda</taxon>
        <taxon>Hexapoda</taxon>
        <taxon>Insecta</taxon>
        <taxon>Pterygota</taxon>
        <taxon>Neoptera</taxon>
        <taxon>Paraneoptera</taxon>
        <taxon>Thysanoptera</taxon>
        <taxon>Terebrantia</taxon>
        <taxon>Thripoidea</taxon>
        <taxon>Thripidae</taxon>
        <taxon>Megalurothrips</taxon>
    </lineage>
</organism>
<dbReference type="GO" id="GO:0031344">
    <property type="term" value="P:regulation of cell projection organization"/>
    <property type="evidence" value="ECO:0007669"/>
    <property type="project" value="TreeGrafter"/>
</dbReference>
<evidence type="ECO:0000313" key="2">
    <source>
        <dbReference type="EMBL" id="KAJ1530773.1"/>
    </source>
</evidence>
<dbReference type="EMBL" id="JAPTSV010000002">
    <property type="protein sequence ID" value="KAJ1530773.1"/>
    <property type="molecule type" value="Genomic_DNA"/>
</dbReference>